<name>A0ACB9NZA2_9MYRT</name>
<dbReference type="Proteomes" id="UP001057402">
    <property type="component" value="Chromosome 7"/>
</dbReference>
<proteinExistence type="predicted"/>
<protein>
    <submittedName>
        <fullName evidence="1">Uncharacterized protein</fullName>
    </submittedName>
</protein>
<sequence length="362" mass="40141">MHLLVRFLLTLSLHLLPGRNSVAPLCDRKPVVFNFGDSNSDTGGYSAALGVRFGLPHGRRFPDGPSGRLSDGRLMIDFLCESLDASYLSPYAESLGPNFTYGANFAIAGAATLPRYRPFSLDVQVLQFVRFRTRSPLLKSRGYPDLVGEEEFENALYTFDIGQNDFAGLFVNLSYQEAIARIPEFINEIDLAIRSIYQHGGKNFWVHNTGPLGCPPQKLATYAKNASDLDEHGCILFLNNAAKVFNDQLTALCNGLRSELTNATIVYVDLYAIKYELIANYSDYGFEDPLMACCGYGGAPYNYNPNVTCGNSRCTACDEKLQVVSWDGVHYTEAANAVFAAKILSTDYSTPRTRFNFFCRTD</sequence>
<keyword evidence="2" id="KW-1185">Reference proteome</keyword>
<reference evidence="2" key="1">
    <citation type="journal article" date="2023" name="Front. Plant Sci.">
        <title>Chromosomal-level genome assembly of Melastoma candidum provides insights into trichome evolution.</title>
        <authorList>
            <person name="Zhong Y."/>
            <person name="Wu W."/>
            <person name="Sun C."/>
            <person name="Zou P."/>
            <person name="Liu Y."/>
            <person name="Dai S."/>
            <person name="Zhou R."/>
        </authorList>
    </citation>
    <scope>NUCLEOTIDE SEQUENCE [LARGE SCALE GENOMIC DNA]</scope>
</reference>
<organism evidence="1 2">
    <name type="scientific">Melastoma candidum</name>
    <dbReference type="NCBI Taxonomy" id="119954"/>
    <lineage>
        <taxon>Eukaryota</taxon>
        <taxon>Viridiplantae</taxon>
        <taxon>Streptophyta</taxon>
        <taxon>Embryophyta</taxon>
        <taxon>Tracheophyta</taxon>
        <taxon>Spermatophyta</taxon>
        <taxon>Magnoliopsida</taxon>
        <taxon>eudicotyledons</taxon>
        <taxon>Gunneridae</taxon>
        <taxon>Pentapetalae</taxon>
        <taxon>rosids</taxon>
        <taxon>malvids</taxon>
        <taxon>Myrtales</taxon>
        <taxon>Melastomataceae</taxon>
        <taxon>Melastomatoideae</taxon>
        <taxon>Melastomateae</taxon>
        <taxon>Melastoma</taxon>
    </lineage>
</organism>
<dbReference type="EMBL" id="CM042886">
    <property type="protein sequence ID" value="KAI4341632.1"/>
    <property type="molecule type" value="Genomic_DNA"/>
</dbReference>
<comment type="caution">
    <text evidence="1">The sequence shown here is derived from an EMBL/GenBank/DDBJ whole genome shotgun (WGS) entry which is preliminary data.</text>
</comment>
<gene>
    <name evidence="1" type="ORF">MLD38_026330</name>
</gene>
<accession>A0ACB9NZA2</accession>
<evidence type="ECO:0000313" key="1">
    <source>
        <dbReference type="EMBL" id="KAI4341632.1"/>
    </source>
</evidence>
<evidence type="ECO:0000313" key="2">
    <source>
        <dbReference type="Proteomes" id="UP001057402"/>
    </source>
</evidence>